<evidence type="ECO:0000313" key="1">
    <source>
        <dbReference type="EMBL" id="CDW22000.1"/>
    </source>
</evidence>
<accession>A0A0K2T881</accession>
<reference evidence="1" key="1">
    <citation type="submission" date="2014-05" db="EMBL/GenBank/DDBJ databases">
        <authorList>
            <person name="Chronopoulou M."/>
        </authorList>
    </citation>
    <scope>NUCLEOTIDE SEQUENCE</scope>
    <source>
        <tissue evidence="1">Whole organism</tissue>
    </source>
</reference>
<protein>
    <submittedName>
        <fullName evidence="1">Uncharacterized protein</fullName>
    </submittedName>
</protein>
<proteinExistence type="predicted"/>
<dbReference type="EMBL" id="HACA01004639">
    <property type="protein sequence ID" value="CDW22000.1"/>
    <property type="molecule type" value="Transcribed_RNA"/>
</dbReference>
<dbReference type="AlphaFoldDB" id="A0A0K2T881"/>
<sequence length="18" mass="1950">MIQDVSEEEAVGYGATNH</sequence>
<name>A0A0K2T881_LEPSM</name>
<organism evidence="1">
    <name type="scientific">Lepeophtheirus salmonis</name>
    <name type="common">Salmon louse</name>
    <name type="synonym">Caligus salmonis</name>
    <dbReference type="NCBI Taxonomy" id="72036"/>
    <lineage>
        <taxon>Eukaryota</taxon>
        <taxon>Metazoa</taxon>
        <taxon>Ecdysozoa</taxon>
        <taxon>Arthropoda</taxon>
        <taxon>Crustacea</taxon>
        <taxon>Multicrustacea</taxon>
        <taxon>Hexanauplia</taxon>
        <taxon>Copepoda</taxon>
        <taxon>Siphonostomatoida</taxon>
        <taxon>Caligidae</taxon>
        <taxon>Lepeophtheirus</taxon>
    </lineage>
</organism>